<gene>
    <name evidence="1" type="ORF">ECXG_04225</name>
</gene>
<dbReference type="AlphaFoldDB" id="A0A1X3ITI5"/>
<evidence type="ECO:0000313" key="1">
    <source>
        <dbReference type="EMBL" id="OSK88026.1"/>
    </source>
</evidence>
<accession>A0A1X3ITI5</accession>
<dbReference type="EMBL" id="ADIZ01000046">
    <property type="protein sequence ID" value="OSK88026.1"/>
    <property type="molecule type" value="Genomic_DNA"/>
</dbReference>
<organism evidence="1 2">
    <name type="scientific">Escherichia coli TA447</name>
    <dbReference type="NCBI Taxonomy" id="656447"/>
    <lineage>
        <taxon>Bacteria</taxon>
        <taxon>Pseudomonadati</taxon>
        <taxon>Pseudomonadota</taxon>
        <taxon>Gammaproteobacteria</taxon>
        <taxon>Enterobacterales</taxon>
        <taxon>Enterobacteriaceae</taxon>
        <taxon>Escherichia</taxon>
    </lineage>
</organism>
<protein>
    <submittedName>
        <fullName evidence="1">Uncharacterized protein</fullName>
    </submittedName>
</protein>
<name>A0A1X3ITI5_ECOLX</name>
<sequence>MRCVSIFGVNGLLGAGTTIEKAATRRRNLERRVNRIAPLFADELIGRLP</sequence>
<evidence type="ECO:0000313" key="2">
    <source>
        <dbReference type="Proteomes" id="UP000193942"/>
    </source>
</evidence>
<reference evidence="1 2" key="1">
    <citation type="submission" date="2010-04" db="EMBL/GenBank/DDBJ databases">
        <title>The Genome Sequence of Escherichia coli TA447.</title>
        <authorList>
            <consortium name="The Broad Institute Genome Sequencing Platform"/>
            <consortium name="The Broad Institute Genome Sequencing Center for Infectious Disease"/>
            <person name="Feldgarden M."/>
            <person name="Gordon D.M."/>
            <person name="Johnson J.R."/>
            <person name="Johnston B.D."/>
            <person name="Young S."/>
            <person name="Zeng Q."/>
            <person name="Koehrsen M."/>
            <person name="Alvarado L."/>
            <person name="Berlin A.M."/>
            <person name="Borenstein D."/>
            <person name="Chapman S.B."/>
            <person name="Chen Z."/>
            <person name="Engels R."/>
            <person name="Freedman E."/>
            <person name="Gellesch M."/>
            <person name="Goldberg J."/>
            <person name="Griggs A."/>
            <person name="Gujja S."/>
            <person name="Heilman E.R."/>
            <person name="Heiman D.I."/>
            <person name="Hepburn T.A."/>
            <person name="Howarth C."/>
            <person name="Jen D."/>
            <person name="Larson L."/>
            <person name="Mehta T."/>
            <person name="Park D."/>
            <person name="Pearson M."/>
            <person name="Richards J."/>
            <person name="Roberts A."/>
            <person name="Saif S."/>
            <person name="Shea T.D."/>
            <person name="Shenoy N."/>
            <person name="Sisk P."/>
            <person name="Stolte C."/>
            <person name="Sykes S.N."/>
            <person name="Walk T."/>
            <person name="White J."/>
            <person name="Yandava C."/>
            <person name="Haas B."/>
            <person name="Henn M.R."/>
            <person name="Nusbaum C."/>
            <person name="Birren B."/>
        </authorList>
    </citation>
    <scope>NUCLEOTIDE SEQUENCE [LARGE SCALE GENOMIC DNA]</scope>
    <source>
        <strain evidence="1 2">TA447</strain>
    </source>
</reference>
<comment type="caution">
    <text evidence="1">The sequence shown here is derived from an EMBL/GenBank/DDBJ whole genome shotgun (WGS) entry which is preliminary data.</text>
</comment>
<dbReference type="Proteomes" id="UP000193942">
    <property type="component" value="Unassembled WGS sequence"/>
</dbReference>
<proteinExistence type="predicted"/>